<feature type="transmembrane region" description="Helical" evidence="5">
    <location>
        <begin position="574"/>
        <end position="594"/>
    </location>
</feature>
<evidence type="ECO:0000256" key="5">
    <source>
        <dbReference type="SAM" id="Phobius"/>
    </source>
</evidence>
<protein>
    <submittedName>
        <fullName evidence="8">Peptide/nickel transport system substrate-binding protein</fullName>
    </submittedName>
</protein>
<keyword evidence="5" id="KW-0812">Transmembrane</keyword>
<keyword evidence="5" id="KW-1133">Transmembrane helix</keyword>
<dbReference type="GO" id="GO:0043190">
    <property type="term" value="C:ATP-binding cassette (ABC) transporter complex"/>
    <property type="evidence" value="ECO:0007669"/>
    <property type="project" value="InterPro"/>
</dbReference>
<dbReference type="InterPro" id="IPR039424">
    <property type="entry name" value="SBP_5"/>
</dbReference>
<dbReference type="GO" id="GO:0015833">
    <property type="term" value="P:peptide transport"/>
    <property type="evidence" value="ECO:0007669"/>
    <property type="project" value="TreeGrafter"/>
</dbReference>
<dbReference type="CDD" id="cd00995">
    <property type="entry name" value="PBP2_NikA_DppA_OppA_like"/>
    <property type="match status" value="1"/>
</dbReference>
<comment type="subcellular location">
    <subcellularLocation>
        <location evidence="1">Cell envelope</location>
    </subcellularLocation>
</comment>
<evidence type="ECO:0000259" key="7">
    <source>
        <dbReference type="Pfam" id="PF00496"/>
    </source>
</evidence>
<dbReference type="STRING" id="1206085.SAMN05443575_2977"/>
<dbReference type="InterPro" id="IPR000914">
    <property type="entry name" value="SBP_5_dom"/>
</dbReference>
<keyword evidence="9" id="KW-1185">Reference proteome</keyword>
<accession>A0A1M5P4Q0</accession>
<proteinExistence type="inferred from homology"/>
<organism evidence="8 9">
    <name type="scientific">Jatrophihabitans endophyticus</name>
    <dbReference type="NCBI Taxonomy" id="1206085"/>
    <lineage>
        <taxon>Bacteria</taxon>
        <taxon>Bacillati</taxon>
        <taxon>Actinomycetota</taxon>
        <taxon>Actinomycetes</taxon>
        <taxon>Jatrophihabitantales</taxon>
        <taxon>Jatrophihabitantaceae</taxon>
        <taxon>Jatrophihabitans</taxon>
    </lineage>
</organism>
<dbReference type="Proteomes" id="UP000186132">
    <property type="component" value="Unassembled WGS sequence"/>
</dbReference>
<keyword evidence="3" id="KW-0813">Transport</keyword>
<evidence type="ECO:0000313" key="8">
    <source>
        <dbReference type="EMBL" id="SHG96786.1"/>
    </source>
</evidence>
<evidence type="ECO:0000313" key="9">
    <source>
        <dbReference type="Proteomes" id="UP000186132"/>
    </source>
</evidence>
<dbReference type="GO" id="GO:1904680">
    <property type="term" value="F:peptide transmembrane transporter activity"/>
    <property type="evidence" value="ECO:0007669"/>
    <property type="project" value="TreeGrafter"/>
</dbReference>
<feature type="chain" id="PRO_5039047859" evidence="6">
    <location>
        <begin position="26"/>
        <end position="604"/>
    </location>
</feature>
<dbReference type="EMBL" id="FQVU01000004">
    <property type="protein sequence ID" value="SHG96786.1"/>
    <property type="molecule type" value="Genomic_DNA"/>
</dbReference>
<dbReference type="GO" id="GO:0042597">
    <property type="term" value="C:periplasmic space"/>
    <property type="evidence" value="ECO:0007669"/>
    <property type="project" value="UniProtKB-ARBA"/>
</dbReference>
<comment type="similarity">
    <text evidence="2">Belongs to the bacterial solute-binding protein 5 family.</text>
</comment>
<evidence type="ECO:0000256" key="1">
    <source>
        <dbReference type="ARBA" id="ARBA00004196"/>
    </source>
</evidence>
<dbReference type="SUPFAM" id="SSF53850">
    <property type="entry name" value="Periplasmic binding protein-like II"/>
    <property type="match status" value="1"/>
</dbReference>
<dbReference type="InterPro" id="IPR030678">
    <property type="entry name" value="Peptide/Ni-bd"/>
</dbReference>
<gene>
    <name evidence="8" type="ORF">SAMN05443575_2977</name>
</gene>
<sequence length="604" mass="65058">MTTVQRTFRRSLAAAAALALSAVVAAVPATPARGDATDTFTVGSLGQVVTFNPFLAFKQGELDPISQLYPTLVWGNAQRLPEHYLADKWTTSADRRTWTFSLHPGLKWSDGKPITADDAAWTLNLVHTNATAGTANGQLLDNVASVKASGDSTVVITTKDPQVNLLDSVGQVPIVPRHVWESRVKTLGDQTNTKTPLVGYGPFTLKSYKTEQSTVLTANKDFFLGAPKYDTLVLQYFKNNDAAVSALRSGEIDQVDRITPTEYKALKSVDGVTSYPQVGARWTGIEINPGARTKSGKKMGTGHPALADAKVRKAIALGIDKQTLVKKVLDGLGQVGQGYLPPAFPAFSWKPPQVTPYDPAAANALLDSAGYTKGSDGVRKDPKSGRALTFRLGTHSDTTTDAQIAAYVVGWLKKIGIGVTIEPLSSTNLNDRLAKGDFDMFMDGWGTGPDPTYLLGIQTCRTLPDNAEGENGNTDAFFCDKRYDALYAQQLRTFDTTQRSAVVGQMQQILYDANVDLILFYQNNLSAVRTNAKNGFVTGKADGQGFYPYQNYTRSWRYAQPPSSSSDGGSSGSAIIWILVAVVVVVGIGAVVVLRRRAGAADRE</sequence>
<evidence type="ECO:0000256" key="4">
    <source>
        <dbReference type="ARBA" id="ARBA00022729"/>
    </source>
</evidence>
<dbReference type="Gene3D" id="3.10.105.10">
    <property type="entry name" value="Dipeptide-binding Protein, Domain 3"/>
    <property type="match status" value="1"/>
</dbReference>
<dbReference type="PANTHER" id="PTHR30290">
    <property type="entry name" value="PERIPLASMIC BINDING COMPONENT OF ABC TRANSPORTER"/>
    <property type="match status" value="1"/>
</dbReference>
<keyword evidence="5" id="KW-0472">Membrane</keyword>
<dbReference type="AlphaFoldDB" id="A0A1M5P4Q0"/>
<feature type="domain" description="Solute-binding protein family 5" evidence="7">
    <location>
        <begin position="84"/>
        <end position="453"/>
    </location>
</feature>
<evidence type="ECO:0000256" key="2">
    <source>
        <dbReference type="ARBA" id="ARBA00005695"/>
    </source>
</evidence>
<evidence type="ECO:0000256" key="6">
    <source>
        <dbReference type="SAM" id="SignalP"/>
    </source>
</evidence>
<name>A0A1M5P4Q0_9ACTN</name>
<dbReference type="GO" id="GO:0030313">
    <property type="term" value="C:cell envelope"/>
    <property type="evidence" value="ECO:0007669"/>
    <property type="project" value="UniProtKB-SubCell"/>
</dbReference>
<evidence type="ECO:0000256" key="3">
    <source>
        <dbReference type="ARBA" id="ARBA00022448"/>
    </source>
</evidence>
<dbReference type="Pfam" id="PF00496">
    <property type="entry name" value="SBP_bac_5"/>
    <property type="match status" value="1"/>
</dbReference>
<feature type="signal peptide" evidence="6">
    <location>
        <begin position="1"/>
        <end position="25"/>
    </location>
</feature>
<dbReference type="RefSeq" id="WP_073391223.1">
    <property type="nucleotide sequence ID" value="NZ_FQVU01000004.1"/>
</dbReference>
<reference evidence="9" key="1">
    <citation type="submission" date="2016-11" db="EMBL/GenBank/DDBJ databases">
        <authorList>
            <person name="Varghese N."/>
            <person name="Submissions S."/>
        </authorList>
    </citation>
    <scope>NUCLEOTIDE SEQUENCE [LARGE SCALE GENOMIC DNA]</scope>
    <source>
        <strain evidence="9">DSM 45627</strain>
    </source>
</reference>
<dbReference type="PANTHER" id="PTHR30290:SF10">
    <property type="entry name" value="PERIPLASMIC OLIGOPEPTIDE-BINDING PROTEIN-RELATED"/>
    <property type="match status" value="1"/>
</dbReference>
<keyword evidence="4 6" id="KW-0732">Signal</keyword>
<dbReference type="OrthoDB" id="3225986at2"/>
<dbReference type="Gene3D" id="3.40.190.10">
    <property type="entry name" value="Periplasmic binding protein-like II"/>
    <property type="match status" value="1"/>
</dbReference>
<dbReference type="PIRSF" id="PIRSF002741">
    <property type="entry name" value="MppA"/>
    <property type="match status" value="1"/>
</dbReference>